<dbReference type="EMBL" id="CP053586">
    <property type="protein sequence ID" value="WNZ25642.1"/>
    <property type="molecule type" value="Genomic_DNA"/>
</dbReference>
<organism evidence="1">
    <name type="scientific">Leptolyngbya sp. NK1-12</name>
    <dbReference type="NCBI Taxonomy" id="2547451"/>
    <lineage>
        <taxon>Bacteria</taxon>
        <taxon>Bacillati</taxon>
        <taxon>Cyanobacteriota</taxon>
        <taxon>Cyanophyceae</taxon>
        <taxon>Leptolyngbyales</taxon>
        <taxon>Leptolyngbyaceae</taxon>
        <taxon>Leptolyngbya group</taxon>
        <taxon>Leptolyngbya</taxon>
    </lineage>
</organism>
<gene>
    <name evidence="1" type="ORF">HJG54_24255</name>
</gene>
<reference evidence="1" key="1">
    <citation type="submission" date="2020-05" db="EMBL/GenBank/DDBJ databases">
        <authorList>
            <person name="Zhu T."/>
            <person name="Keshari N."/>
            <person name="Lu X."/>
        </authorList>
    </citation>
    <scope>NUCLEOTIDE SEQUENCE</scope>
    <source>
        <strain evidence="1">NK1-12</strain>
    </source>
</reference>
<dbReference type="RefSeq" id="WP_316431802.1">
    <property type="nucleotide sequence ID" value="NZ_CP053586.1"/>
</dbReference>
<evidence type="ECO:0008006" key="2">
    <source>
        <dbReference type="Google" id="ProtNLM"/>
    </source>
</evidence>
<proteinExistence type="predicted"/>
<dbReference type="AlphaFoldDB" id="A0AA96WGF1"/>
<sequence>MYVLTDEGLGQIIAAIDVEKAVRLNRYYGKELGWAAQYEQIAALVGFPGFTTYPPDEKGFAEAIARWQQRQGLKGSGIDGVIGDKTWLLMRIALETESGLGALGKSVTIRPKQVRNLIKARDPELYALIAPIPLPCKVSKGACVFKEVRREVIGGNQHIWALAVQFSVASLADGGKTLEFSPTQNTVKGKTVITHRILIEVNPLRLDRPELKKQIPKDQDRLEFLVAESLFHELIHAVILIERSLPLGVVHTNVFLEFDRLWKTANSTRLQQERLAVKQALQKLLALAGVQTTNPTAVIDNYFQFLINEKYAKQLAAAAFGHPINNDQVAASYSKVAAARIESSGTPLSDVRLWRQGVNQLSETVKRLYDKLDLLPEMVPSPTYGPPLVVLEPPILKL</sequence>
<protein>
    <recommendedName>
        <fullName evidence="2">Peptidoglycan binding-like domain-containing protein</fullName>
    </recommendedName>
</protein>
<evidence type="ECO:0000313" key="1">
    <source>
        <dbReference type="EMBL" id="WNZ25642.1"/>
    </source>
</evidence>
<accession>A0AA96WGF1</accession>
<name>A0AA96WGF1_9CYAN</name>